<evidence type="ECO:0000256" key="9">
    <source>
        <dbReference type="ARBA" id="ARBA00022741"/>
    </source>
</evidence>
<gene>
    <name evidence="19" type="ORF">KCG46_01625</name>
</gene>
<evidence type="ECO:0000256" key="10">
    <source>
        <dbReference type="ARBA" id="ARBA00022777"/>
    </source>
</evidence>
<evidence type="ECO:0000256" key="7">
    <source>
        <dbReference type="ARBA" id="ARBA00022679"/>
    </source>
</evidence>
<evidence type="ECO:0000313" key="19">
    <source>
        <dbReference type="EMBL" id="MBV7258270.1"/>
    </source>
</evidence>
<reference evidence="19" key="1">
    <citation type="submission" date="2021-04" db="EMBL/GenBank/DDBJ databases">
        <authorList>
            <person name="Pira H."/>
            <person name="Risdian C."/>
            <person name="Wink J."/>
        </authorList>
    </citation>
    <scope>NUCLEOTIDE SEQUENCE</scope>
    <source>
        <strain evidence="19">WH158</strain>
    </source>
</reference>
<comment type="similarity">
    <text evidence="3">Belongs to the etk/wzc family.</text>
</comment>
<evidence type="ECO:0000256" key="12">
    <source>
        <dbReference type="ARBA" id="ARBA00022989"/>
    </source>
</evidence>
<evidence type="ECO:0000259" key="18">
    <source>
        <dbReference type="Pfam" id="PF13614"/>
    </source>
</evidence>
<evidence type="ECO:0000256" key="11">
    <source>
        <dbReference type="ARBA" id="ARBA00022840"/>
    </source>
</evidence>
<dbReference type="PANTHER" id="PTHR32309">
    <property type="entry name" value="TYROSINE-PROTEIN KINASE"/>
    <property type="match status" value="1"/>
</dbReference>
<feature type="domain" description="AAA" evidence="18">
    <location>
        <begin position="541"/>
        <end position="669"/>
    </location>
</feature>
<evidence type="ECO:0000313" key="20">
    <source>
        <dbReference type="Proteomes" id="UP001138681"/>
    </source>
</evidence>
<dbReference type="RefSeq" id="WP_218403608.1">
    <property type="nucleotide sequence ID" value="NZ_JAGSPC010000001.1"/>
</dbReference>
<dbReference type="InterPro" id="IPR050445">
    <property type="entry name" value="Bact_polysacc_biosynth/exp"/>
</dbReference>
<dbReference type="GO" id="GO:0004715">
    <property type="term" value="F:non-membrane spanning protein tyrosine kinase activity"/>
    <property type="evidence" value="ECO:0007669"/>
    <property type="project" value="UniProtKB-EC"/>
</dbReference>
<dbReference type="GO" id="GO:0005886">
    <property type="term" value="C:plasma membrane"/>
    <property type="evidence" value="ECO:0007669"/>
    <property type="project" value="UniProtKB-SubCell"/>
</dbReference>
<proteinExistence type="inferred from homology"/>
<comment type="similarity">
    <text evidence="2">Belongs to the CpsD/CapB family.</text>
</comment>
<evidence type="ECO:0000256" key="8">
    <source>
        <dbReference type="ARBA" id="ARBA00022692"/>
    </source>
</evidence>
<keyword evidence="12 16" id="KW-1133">Transmembrane helix</keyword>
<comment type="catalytic activity">
    <reaction evidence="14">
        <text>L-tyrosyl-[protein] + ATP = O-phospho-L-tyrosyl-[protein] + ADP + H(+)</text>
        <dbReference type="Rhea" id="RHEA:10596"/>
        <dbReference type="Rhea" id="RHEA-COMP:10136"/>
        <dbReference type="Rhea" id="RHEA-COMP:20101"/>
        <dbReference type="ChEBI" id="CHEBI:15378"/>
        <dbReference type="ChEBI" id="CHEBI:30616"/>
        <dbReference type="ChEBI" id="CHEBI:46858"/>
        <dbReference type="ChEBI" id="CHEBI:61978"/>
        <dbReference type="ChEBI" id="CHEBI:456216"/>
        <dbReference type="EC" id="2.7.10.2"/>
    </reaction>
</comment>
<feature type="transmembrane region" description="Helical" evidence="16">
    <location>
        <begin position="52"/>
        <end position="76"/>
    </location>
</feature>
<dbReference type="InterPro" id="IPR003856">
    <property type="entry name" value="LPS_length_determ_N"/>
</dbReference>
<keyword evidence="11" id="KW-0067">ATP-binding</keyword>
<accession>A0A9X1F0U5</accession>
<keyword evidence="10" id="KW-0418">Kinase</keyword>
<dbReference type="InterPro" id="IPR025669">
    <property type="entry name" value="AAA_dom"/>
</dbReference>
<keyword evidence="15" id="KW-0175">Coiled coil</keyword>
<keyword evidence="5" id="KW-1003">Cell membrane</keyword>
<dbReference type="AlphaFoldDB" id="A0A9X1F0U5"/>
<keyword evidence="13 16" id="KW-0472">Membrane</keyword>
<dbReference type="GO" id="GO:0005524">
    <property type="term" value="F:ATP binding"/>
    <property type="evidence" value="ECO:0007669"/>
    <property type="project" value="UniProtKB-KW"/>
</dbReference>
<dbReference type="Pfam" id="PF13614">
    <property type="entry name" value="AAA_31"/>
    <property type="match status" value="1"/>
</dbReference>
<evidence type="ECO:0000256" key="2">
    <source>
        <dbReference type="ARBA" id="ARBA00007316"/>
    </source>
</evidence>
<keyword evidence="6" id="KW-0997">Cell inner membrane</keyword>
<evidence type="ECO:0000256" key="3">
    <source>
        <dbReference type="ARBA" id="ARBA00008883"/>
    </source>
</evidence>
<keyword evidence="20" id="KW-1185">Reference proteome</keyword>
<keyword evidence="8 16" id="KW-0812">Transmembrane</keyword>
<sequence>MSDQAITNPPEPENRGTWLDKYMPENRMATQSQQGKLISLPTIRGILFRQRWLIAGIMVAAAIAGLIVTLLATPMYEARSSVRIEPYGSYIVEGQNVEQGISSNQVYDLLSTQISIINSRSLAQTVAENLNLGERYDLLGGDIDENRPPNLSDEAWAESKQGMAASILYGSVGAELPSDNWIIEIIYRSENPVLAAEMANAYAEAFAAFETRDTLDGNEYAQTVLRERIETVRQRLKDAEDNANTYARKNGIVVQATPREDGEGTVTVTSSNLASINASASAATANRIAAEQRWRSVQGLPASQLPEVQGNPVLQELIAERTNKQAELVDLRQRYTDEFPRVQNLLGQISALDAQIDQSSGAIKAAVRNAYIVARNQEQALQRELNSATGDTLAEQDRQVQYSVLEREAQALRDQLQALLTRFNEVSTAANVQSGLINPLDMAVVPGSPYAPSLMRNLGLSLVLGAAFAAGLAVLRETLDDLVRSFEEVEDKLGLPLLGHTPFVAEADLDTEGENRFSALIEAYASIRSTIDFAIPRDKNVIQLTSSQAAEGKSTTAVILAELFAGVGRKTLLIDGDLRHPTVAQLVGKERPEIGFVEVLLGQADLKSAIISGVHENLDILPVGKVPGNPTELFASKQLDDFIAKYRQEYSLIVFDSSPILGLADAPMLARKVDATIFVMEANRVNFGQARSAIKRLSANGGNPVGAILTKYRALEAGQDYNYQYGYYEYESSK</sequence>
<name>A0A9X1F0U5_9SPHN</name>
<dbReference type="EC" id="2.7.10.2" evidence="4"/>
<comment type="subcellular location">
    <subcellularLocation>
        <location evidence="1">Cell inner membrane</location>
        <topology evidence="1">Multi-pass membrane protein</topology>
    </subcellularLocation>
</comment>
<evidence type="ECO:0000256" key="15">
    <source>
        <dbReference type="SAM" id="Coils"/>
    </source>
</evidence>
<dbReference type="Pfam" id="PF02706">
    <property type="entry name" value="Wzz"/>
    <property type="match status" value="1"/>
</dbReference>
<dbReference type="InterPro" id="IPR005702">
    <property type="entry name" value="Wzc-like_C"/>
</dbReference>
<evidence type="ECO:0000256" key="4">
    <source>
        <dbReference type="ARBA" id="ARBA00011903"/>
    </source>
</evidence>
<evidence type="ECO:0000256" key="14">
    <source>
        <dbReference type="ARBA" id="ARBA00051245"/>
    </source>
</evidence>
<evidence type="ECO:0000256" key="16">
    <source>
        <dbReference type="SAM" id="Phobius"/>
    </source>
</evidence>
<evidence type="ECO:0000259" key="17">
    <source>
        <dbReference type="Pfam" id="PF02706"/>
    </source>
</evidence>
<feature type="coiled-coil region" evidence="15">
    <location>
        <begin position="222"/>
        <end position="249"/>
    </location>
</feature>
<dbReference type="Proteomes" id="UP001138681">
    <property type="component" value="Unassembled WGS sequence"/>
</dbReference>
<dbReference type="NCBIfam" id="TIGR01007">
    <property type="entry name" value="eps_fam"/>
    <property type="match status" value="1"/>
</dbReference>
<organism evidence="19 20">
    <name type="scientific">Erythrobacter crassostreae</name>
    <dbReference type="NCBI Taxonomy" id="2828328"/>
    <lineage>
        <taxon>Bacteria</taxon>
        <taxon>Pseudomonadati</taxon>
        <taxon>Pseudomonadota</taxon>
        <taxon>Alphaproteobacteria</taxon>
        <taxon>Sphingomonadales</taxon>
        <taxon>Erythrobacteraceae</taxon>
        <taxon>Erythrobacter/Porphyrobacter group</taxon>
        <taxon>Erythrobacter</taxon>
    </lineage>
</organism>
<keyword evidence="7 19" id="KW-0808">Transferase</keyword>
<evidence type="ECO:0000256" key="6">
    <source>
        <dbReference type="ARBA" id="ARBA00022519"/>
    </source>
</evidence>
<dbReference type="CDD" id="cd05387">
    <property type="entry name" value="BY-kinase"/>
    <property type="match status" value="1"/>
</dbReference>
<protein>
    <recommendedName>
        <fullName evidence="4">non-specific protein-tyrosine kinase</fullName>
        <ecNumber evidence="4">2.7.10.2</ecNumber>
    </recommendedName>
</protein>
<keyword evidence="9" id="KW-0547">Nucleotide-binding</keyword>
<dbReference type="PANTHER" id="PTHR32309:SF13">
    <property type="entry name" value="FERRIC ENTEROBACTIN TRANSPORT PROTEIN FEPE"/>
    <property type="match status" value="1"/>
</dbReference>
<comment type="caution">
    <text evidence="19">The sequence shown here is derived from an EMBL/GenBank/DDBJ whole genome shotgun (WGS) entry which is preliminary data.</text>
</comment>
<evidence type="ECO:0000256" key="1">
    <source>
        <dbReference type="ARBA" id="ARBA00004429"/>
    </source>
</evidence>
<evidence type="ECO:0000256" key="13">
    <source>
        <dbReference type="ARBA" id="ARBA00023136"/>
    </source>
</evidence>
<evidence type="ECO:0000256" key="5">
    <source>
        <dbReference type="ARBA" id="ARBA00022475"/>
    </source>
</evidence>
<dbReference type="EMBL" id="JAGSPC010000001">
    <property type="protein sequence ID" value="MBV7258270.1"/>
    <property type="molecule type" value="Genomic_DNA"/>
</dbReference>
<feature type="domain" description="Polysaccharide chain length determinant N-terminal" evidence="17">
    <location>
        <begin position="38"/>
        <end position="130"/>
    </location>
</feature>